<dbReference type="Pfam" id="PF06133">
    <property type="entry name" value="Com_YlbF"/>
    <property type="match status" value="1"/>
</dbReference>
<accession>A0ABN6ZF64</accession>
<dbReference type="SUPFAM" id="SSF158622">
    <property type="entry name" value="YheA/YmcA-like"/>
    <property type="match status" value="1"/>
</dbReference>
<protein>
    <submittedName>
        <fullName evidence="1">Regulatory protein YlbF</fullName>
    </submittedName>
</protein>
<dbReference type="Proteomes" id="UP001432099">
    <property type="component" value="Chromosome"/>
</dbReference>
<organism evidence="1 2">
    <name type="scientific">Turicibacter faecis</name>
    <dbReference type="NCBI Taxonomy" id="2963365"/>
    <lineage>
        <taxon>Bacteria</taxon>
        <taxon>Bacillati</taxon>
        <taxon>Bacillota</taxon>
        <taxon>Erysipelotrichia</taxon>
        <taxon>Erysipelotrichales</taxon>
        <taxon>Turicibacteraceae</taxon>
        <taxon>Turicibacter</taxon>
    </lineage>
</organism>
<dbReference type="Gene3D" id="1.20.1500.10">
    <property type="entry name" value="YheA/YmcA-like"/>
    <property type="match status" value="1"/>
</dbReference>
<keyword evidence="2" id="KW-1185">Reference proteome</keyword>
<reference evidence="1" key="1">
    <citation type="journal article" date="2024" name="Int. J. Syst. Evol. Microbiol.">
        <title>Turicibacter faecis sp. nov., isolated from faeces of heart failure mouse model.</title>
        <authorList>
            <person name="Imamura Y."/>
            <person name="Motooka D."/>
            <person name="Nakajima Y."/>
            <person name="Ito S."/>
            <person name="Kitakaze M."/>
            <person name="Iida T."/>
            <person name="Nakamura S."/>
        </authorList>
    </citation>
    <scope>NUCLEOTIDE SEQUENCE</scope>
    <source>
        <strain evidence="1">TC023</strain>
    </source>
</reference>
<dbReference type="PANTHER" id="PTHR38448">
    <property type="entry name" value="REGULATORY PROTEIN YLBF-RELATED"/>
    <property type="match status" value="1"/>
</dbReference>
<dbReference type="InterPro" id="IPR023378">
    <property type="entry name" value="YheA/YmcA-like_dom_sf"/>
</dbReference>
<dbReference type="PANTHER" id="PTHR38448:SF2">
    <property type="entry name" value="REGULATORY PROTEIN YLBF"/>
    <property type="match status" value="1"/>
</dbReference>
<dbReference type="RefSeq" id="WP_161832772.1">
    <property type="nucleotide sequence ID" value="NZ_AP028127.1"/>
</dbReference>
<proteinExistence type="predicted"/>
<dbReference type="EMBL" id="AP028127">
    <property type="protein sequence ID" value="BEH90595.1"/>
    <property type="molecule type" value="Genomic_DNA"/>
</dbReference>
<gene>
    <name evidence="1" type="primary">ylbF</name>
    <name evidence="1" type="ORF">T23_06970</name>
</gene>
<evidence type="ECO:0000313" key="1">
    <source>
        <dbReference type="EMBL" id="BEH90595.1"/>
    </source>
</evidence>
<name>A0ABN6ZF64_9FIRM</name>
<sequence length="133" mass="15159">MLNSSEYIQLCEEIGDDILSLPLCQEYKELRHEIETSVEIKNLIANFERAKQSYAEVERYGGKYHPDYKDVSKRLVEAKTALFQNETVQKFKNCEKSIQSILDEIASYLMGVVEFKEGKKAQACGCKNGSCSC</sequence>
<evidence type="ECO:0000313" key="2">
    <source>
        <dbReference type="Proteomes" id="UP001432099"/>
    </source>
</evidence>
<dbReference type="InterPro" id="IPR052767">
    <property type="entry name" value="Bact_com_dev_regulator"/>
</dbReference>
<dbReference type="InterPro" id="IPR010368">
    <property type="entry name" value="Com_YlbF"/>
</dbReference>